<keyword evidence="2" id="KW-1185">Reference proteome</keyword>
<accession>A0A402BF06</accession>
<reference evidence="2" key="1">
    <citation type="submission" date="2018-12" db="EMBL/GenBank/DDBJ databases">
        <title>Tengunoibacter tsumagoiensis gen. nov., sp. nov., Dictyobacter kobayashii sp. nov., D. alpinus sp. nov., and D. joshuensis sp. nov. and description of Dictyobacteraceae fam. nov. within the order Ktedonobacterales isolated from Tengu-no-mugimeshi.</title>
        <authorList>
            <person name="Wang C.M."/>
            <person name="Zheng Y."/>
            <person name="Sakai Y."/>
            <person name="Toyoda A."/>
            <person name="Minakuchi Y."/>
            <person name="Abe K."/>
            <person name="Yokota A."/>
            <person name="Yabe S."/>
        </authorList>
    </citation>
    <scope>NUCLEOTIDE SEQUENCE [LARGE SCALE GENOMIC DNA]</scope>
    <source>
        <strain evidence="2">Uno16</strain>
    </source>
</reference>
<dbReference type="AlphaFoldDB" id="A0A402BF06"/>
<dbReference type="RefSeq" id="WP_161982427.1">
    <property type="nucleotide sequence ID" value="NZ_BIFT01000002.1"/>
</dbReference>
<gene>
    <name evidence="1" type="ORF">KDA_53660</name>
</gene>
<comment type="caution">
    <text evidence="1">The sequence shown here is derived from an EMBL/GenBank/DDBJ whole genome shotgun (WGS) entry which is preliminary data.</text>
</comment>
<evidence type="ECO:0000313" key="1">
    <source>
        <dbReference type="EMBL" id="GCE29882.1"/>
    </source>
</evidence>
<proteinExistence type="predicted"/>
<name>A0A402BF06_9CHLR</name>
<dbReference type="EMBL" id="BIFT01000002">
    <property type="protein sequence ID" value="GCE29882.1"/>
    <property type="molecule type" value="Genomic_DNA"/>
</dbReference>
<dbReference type="Proteomes" id="UP000287171">
    <property type="component" value="Unassembled WGS sequence"/>
</dbReference>
<protein>
    <submittedName>
        <fullName evidence="1">Uncharacterized protein</fullName>
    </submittedName>
</protein>
<sequence length="50" mass="5419">MAFFDAFLISTKAGVGDADKRGVIFAYGKDPLDQIRSAIARPFNENALIS</sequence>
<organism evidence="1 2">
    <name type="scientific">Dictyobacter alpinus</name>
    <dbReference type="NCBI Taxonomy" id="2014873"/>
    <lineage>
        <taxon>Bacteria</taxon>
        <taxon>Bacillati</taxon>
        <taxon>Chloroflexota</taxon>
        <taxon>Ktedonobacteria</taxon>
        <taxon>Ktedonobacterales</taxon>
        <taxon>Dictyobacteraceae</taxon>
        <taxon>Dictyobacter</taxon>
    </lineage>
</organism>
<evidence type="ECO:0000313" key="2">
    <source>
        <dbReference type="Proteomes" id="UP000287171"/>
    </source>
</evidence>